<protein>
    <submittedName>
        <fullName evidence="1">Uncharacterized protein</fullName>
    </submittedName>
</protein>
<accession>A0ACB0YH60</accession>
<evidence type="ECO:0000313" key="1">
    <source>
        <dbReference type="EMBL" id="CAK5046534.1"/>
    </source>
</evidence>
<dbReference type="EMBL" id="CAVMJV010000012">
    <property type="protein sequence ID" value="CAK5046534.1"/>
    <property type="molecule type" value="Genomic_DNA"/>
</dbReference>
<dbReference type="Proteomes" id="UP001497535">
    <property type="component" value="Unassembled WGS sequence"/>
</dbReference>
<comment type="caution">
    <text evidence="1">The sequence shown here is derived from an EMBL/GenBank/DDBJ whole genome shotgun (WGS) entry which is preliminary data.</text>
</comment>
<proteinExistence type="predicted"/>
<name>A0ACB0YH60_MELEN</name>
<keyword evidence="2" id="KW-1185">Reference proteome</keyword>
<organism evidence="1 2">
    <name type="scientific">Meloidogyne enterolobii</name>
    <name type="common">Root-knot nematode worm</name>
    <name type="synonym">Meloidogyne mayaguensis</name>
    <dbReference type="NCBI Taxonomy" id="390850"/>
    <lineage>
        <taxon>Eukaryota</taxon>
        <taxon>Metazoa</taxon>
        <taxon>Ecdysozoa</taxon>
        <taxon>Nematoda</taxon>
        <taxon>Chromadorea</taxon>
        <taxon>Rhabditida</taxon>
        <taxon>Tylenchina</taxon>
        <taxon>Tylenchomorpha</taxon>
        <taxon>Tylenchoidea</taxon>
        <taxon>Meloidogynidae</taxon>
        <taxon>Meloidogyninae</taxon>
        <taxon>Meloidogyne</taxon>
    </lineage>
</organism>
<reference evidence="1" key="1">
    <citation type="submission" date="2023-11" db="EMBL/GenBank/DDBJ databases">
        <authorList>
            <person name="Poullet M."/>
        </authorList>
    </citation>
    <scope>NUCLEOTIDE SEQUENCE</scope>
    <source>
        <strain evidence="1">E1834</strain>
    </source>
</reference>
<gene>
    <name evidence="1" type="ORF">MENTE1834_LOCUS12106</name>
</gene>
<evidence type="ECO:0000313" key="2">
    <source>
        <dbReference type="Proteomes" id="UP001497535"/>
    </source>
</evidence>
<sequence length="282" mass="31609">MFEAKFSNAGLFKKIIEAIKDLVSDAPFDCSESSLCLQAMDGSHVALVSLKLEIGIFDVYRCDRTISLGLNSGELNKVLKCAKADDTLMIQFQDGEKDTVTFTLEDNKGRKQDITLKLLDLDNEHLGIPDQKYSAVIEMPSAEFKKVCSDIATFSDTMTIIATKSNIVFKGSGDAVTNTISYSKDRTADEEEDDDDVCFLGFMNLLIFYFKRVDFNVKEKVTLNFSIKYLTNFTKASSLSPRVRLSMSDAVPIVIEYEIEGNGFLRFYLAPKIEEDKNGMDE</sequence>